<proteinExistence type="predicted"/>
<keyword evidence="1" id="KW-1133">Transmembrane helix</keyword>
<evidence type="ECO:0000313" key="3">
    <source>
        <dbReference type="EMBL" id="WJW69829.1"/>
    </source>
</evidence>
<evidence type="ECO:0000313" key="2">
    <source>
        <dbReference type="EMBL" id="NWJ47925.1"/>
    </source>
</evidence>
<feature type="transmembrane region" description="Helical" evidence="1">
    <location>
        <begin position="65"/>
        <end position="91"/>
    </location>
</feature>
<dbReference type="EMBL" id="CP128400">
    <property type="protein sequence ID" value="WJW69829.1"/>
    <property type="molecule type" value="Genomic_DNA"/>
</dbReference>
<feature type="transmembrane region" description="Helical" evidence="1">
    <location>
        <begin position="39"/>
        <end position="58"/>
    </location>
</feature>
<keyword evidence="5" id="KW-1185">Reference proteome</keyword>
<accession>A0A8T7M6Z9</accession>
<feature type="transmembrane region" description="Helical" evidence="1">
    <location>
        <begin position="7"/>
        <end position="27"/>
    </location>
</feature>
<feature type="transmembrane region" description="Helical" evidence="1">
    <location>
        <begin position="97"/>
        <end position="118"/>
    </location>
</feature>
<keyword evidence="1" id="KW-0472">Membrane</keyword>
<protein>
    <submittedName>
        <fullName evidence="2">Uncharacterized protein</fullName>
    </submittedName>
</protein>
<gene>
    <name evidence="2" type="ORF">HXX08_18890</name>
    <name evidence="3" type="ORF">OZ401_003459</name>
</gene>
<dbReference type="AlphaFoldDB" id="A0A8T7M6Z9"/>
<reference evidence="2 4" key="1">
    <citation type="submission" date="2020-06" db="EMBL/GenBank/DDBJ databases">
        <title>Anoxygenic phototrophic Chloroflexota member uses a Type I reaction center.</title>
        <authorList>
            <person name="Tsuji J.M."/>
            <person name="Shaw N.A."/>
            <person name="Nagashima S."/>
            <person name="Venkiteswaran J."/>
            <person name="Schiff S.L."/>
            <person name="Hanada S."/>
            <person name="Tank M."/>
            <person name="Neufeld J.D."/>
        </authorList>
    </citation>
    <scope>NUCLEOTIDE SEQUENCE [LARGE SCALE GENOMIC DNA]</scope>
    <source>
        <strain evidence="2">L227-S17</strain>
    </source>
</reference>
<dbReference type="Proteomes" id="UP000521676">
    <property type="component" value="Unassembled WGS sequence"/>
</dbReference>
<dbReference type="Proteomes" id="UP001431572">
    <property type="component" value="Chromosome 2"/>
</dbReference>
<reference evidence="3" key="2">
    <citation type="journal article" date="2024" name="Nature">
        <title>Anoxygenic phototroph of the Chloroflexota uses a type I reaction centre.</title>
        <authorList>
            <person name="Tsuji J.M."/>
            <person name="Shaw N.A."/>
            <person name="Nagashima S."/>
            <person name="Venkiteswaran J.J."/>
            <person name="Schiff S.L."/>
            <person name="Watanabe T."/>
            <person name="Fukui M."/>
            <person name="Hanada S."/>
            <person name="Tank M."/>
            <person name="Neufeld J.D."/>
        </authorList>
    </citation>
    <scope>NUCLEOTIDE SEQUENCE</scope>
    <source>
        <strain evidence="3">L227-S17</strain>
    </source>
</reference>
<evidence type="ECO:0000313" key="5">
    <source>
        <dbReference type="Proteomes" id="UP001431572"/>
    </source>
</evidence>
<sequence length="126" mass="13758">MERIKIYFPGFFGGFILLVVWALIGLSASPSPTPVVANFGQGAIFIALPALLGTWGVWRSIKKPVLGGFVQVLLGLPGAYFWSQAQLYIIFEKKDGLLEASLATLGATLFLVSGFLSLRRNRNRVE</sequence>
<name>A0A8T7M6Z9_9CHLR</name>
<organism evidence="2 4">
    <name type="scientific">Candidatus Chlorohelix allophototropha</name>
    <dbReference type="NCBI Taxonomy" id="3003348"/>
    <lineage>
        <taxon>Bacteria</taxon>
        <taxon>Bacillati</taxon>
        <taxon>Chloroflexota</taxon>
        <taxon>Chloroflexia</taxon>
        <taxon>Candidatus Chloroheliales</taxon>
        <taxon>Candidatus Chloroheliaceae</taxon>
        <taxon>Candidatus Chlorohelix</taxon>
    </lineage>
</organism>
<evidence type="ECO:0000256" key="1">
    <source>
        <dbReference type="SAM" id="Phobius"/>
    </source>
</evidence>
<dbReference type="EMBL" id="JACATZ010000003">
    <property type="protein sequence ID" value="NWJ47925.1"/>
    <property type="molecule type" value="Genomic_DNA"/>
</dbReference>
<keyword evidence="1" id="KW-0812">Transmembrane</keyword>
<dbReference type="RefSeq" id="WP_341471701.1">
    <property type="nucleotide sequence ID" value="NZ_CP128400.1"/>
</dbReference>
<evidence type="ECO:0000313" key="4">
    <source>
        <dbReference type="Proteomes" id="UP000521676"/>
    </source>
</evidence>